<evidence type="ECO:0000313" key="2">
    <source>
        <dbReference type="Proteomes" id="UP000814140"/>
    </source>
</evidence>
<organism evidence="1 2">
    <name type="scientific">Artomyces pyxidatus</name>
    <dbReference type="NCBI Taxonomy" id="48021"/>
    <lineage>
        <taxon>Eukaryota</taxon>
        <taxon>Fungi</taxon>
        <taxon>Dikarya</taxon>
        <taxon>Basidiomycota</taxon>
        <taxon>Agaricomycotina</taxon>
        <taxon>Agaricomycetes</taxon>
        <taxon>Russulales</taxon>
        <taxon>Auriscalpiaceae</taxon>
        <taxon>Artomyces</taxon>
    </lineage>
</organism>
<reference evidence="1" key="2">
    <citation type="journal article" date="2022" name="New Phytol.">
        <title>Evolutionary transition to the ectomycorrhizal habit in the genomes of a hyperdiverse lineage of mushroom-forming fungi.</title>
        <authorList>
            <person name="Looney B."/>
            <person name="Miyauchi S."/>
            <person name="Morin E."/>
            <person name="Drula E."/>
            <person name="Courty P.E."/>
            <person name="Kohler A."/>
            <person name="Kuo A."/>
            <person name="LaButti K."/>
            <person name="Pangilinan J."/>
            <person name="Lipzen A."/>
            <person name="Riley R."/>
            <person name="Andreopoulos W."/>
            <person name="He G."/>
            <person name="Johnson J."/>
            <person name="Nolan M."/>
            <person name="Tritt A."/>
            <person name="Barry K.W."/>
            <person name="Grigoriev I.V."/>
            <person name="Nagy L.G."/>
            <person name="Hibbett D."/>
            <person name="Henrissat B."/>
            <person name="Matheny P.B."/>
            <person name="Labbe J."/>
            <person name="Martin F.M."/>
        </authorList>
    </citation>
    <scope>NUCLEOTIDE SEQUENCE</scope>
    <source>
        <strain evidence="1">HHB10654</strain>
    </source>
</reference>
<gene>
    <name evidence="1" type="ORF">BV25DRAFT_1904237</name>
</gene>
<protein>
    <submittedName>
        <fullName evidence="1">Uncharacterized protein</fullName>
    </submittedName>
</protein>
<dbReference type="Proteomes" id="UP000814140">
    <property type="component" value="Unassembled WGS sequence"/>
</dbReference>
<comment type="caution">
    <text evidence="1">The sequence shown here is derived from an EMBL/GenBank/DDBJ whole genome shotgun (WGS) entry which is preliminary data.</text>
</comment>
<dbReference type="EMBL" id="MU277187">
    <property type="protein sequence ID" value="KAI0068924.1"/>
    <property type="molecule type" value="Genomic_DNA"/>
</dbReference>
<reference evidence="1" key="1">
    <citation type="submission" date="2021-03" db="EMBL/GenBank/DDBJ databases">
        <authorList>
            <consortium name="DOE Joint Genome Institute"/>
            <person name="Ahrendt S."/>
            <person name="Looney B.P."/>
            <person name="Miyauchi S."/>
            <person name="Morin E."/>
            <person name="Drula E."/>
            <person name="Courty P.E."/>
            <person name="Chicoki N."/>
            <person name="Fauchery L."/>
            <person name="Kohler A."/>
            <person name="Kuo A."/>
            <person name="Labutti K."/>
            <person name="Pangilinan J."/>
            <person name="Lipzen A."/>
            <person name="Riley R."/>
            <person name="Andreopoulos W."/>
            <person name="He G."/>
            <person name="Johnson J."/>
            <person name="Barry K.W."/>
            <person name="Grigoriev I.V."/>
            <person name="Nagy L."/>
            <person name="Hibbett D."/>
            <person name="Henrissat B."/>
            <person name="Matheny P.B."/>
            <person name="Labbe J."/>
            <person name="Martin F."/>
        </authorList>
    </citation>
    <scope>NUCLEOTIDE SEQUENCE</scope>
    <source>
        <strain evidence="1">HHB10654</strain>
    </source>
</reference>
<accession>A0ACB8TKI5</accession>
<evidence type="ECO:0000313" key="1">
    <source>
        <dbReference type="EMBL" id="KAI0068924.1"/>
    </source>
</evidence>
<sequence>METTTFPPSELVVTARHNAIQQHLHDLSFEVINLADRERDYIRTIEDLKRDLTVYKTTWDAFSRDRDLALRDRETAVREKETADIEKQMASQSFEEYKRRAESEKEQFIKEIQKLQGSEHRAICVIDGDGTIFAPELLAAGQEGGRSAARLLTEAVRGHLQPSGLERYQLLVYIFYNRRGLVDALGLGKLPDARGGFDEFVVGFNQAGGRFLMVDVGSGKDEADAKLRVYLEDNVRSPQTLKVFFGGCHDNGYLNSLRSAITDGFRDKLVLLPGYDEVASGIANLGLPSLLVPGLFMRQKIITVGRSPTMATQSAGEALSPRRQAKHTASASHDADVDSSSSSAASDVWPPLLTSPPTYKAALQHAPPKPRPAMPSFKSSSSVSEDDSPIEGHRILPRKTGTRRTIPTLPLSKHQPPPCTLFYLSECNRGAECKYSHDYILKPENYDELTRNAKRVPCVTTNKGDNCPWGDNCIYGHKCPDLTRCSFLRQGRCKFIAGESILFHR</sequence>
<proteinExistence type="predicted"/>
<keyword evidence="2" id="KW-1185">Reference proteome</keyword>
<name>A0ACB8TKI5_9AGAM</name>